<dbReference type="EMBL" id="LAZR01000047">
    <property type="protein sequence ID" value="KKN99425.1"/>
    <property type="molecule type" value="Genomic_DNA"/>
</dbReference>
<proteinExistence type="inferred from homology"/>
<evidence type="ECO:0000256" key="5">
    <source>
        <dbReference type="ARBA" id="ARBA00023098"/>
    </source>
</evidence>
<dbReference type="AlphaFoldDB" id="A0A0F9V2F5"/>
<dbReference type="PANTHER" id="PTHR43667:SF2">
    <property type="entry name" value="FATTY ACID C-METHYL TRANSFERASE"/>
    <property type="match status" value="1"/>
</dbReference>
<evidence type="ECO:0000256" key="3">
    <source>
        <dbReference type="ARBA" id="ARBA00022679"/>
    </source>
</evidence>
<evidence type="ECO:0008006" key="7">
    <source>
        <dbReference type="Google" id="ProtNLM"/>
    </source>
</evidence>
<evidence type="ECO:0000313" key="6">
    <source>
        <dbReference type="EMBL" id="KKN99425.1"/>
    </source>
</evidence>
<dbReference type="InterPro" id="IPR050723">
    <property type="entry name" value="CFA/CMAS"/>
</dbReference>
<comment type="similarity">
    <text evidence="1">Belongs to the CFA/CMAS family.</text>
</comment>
<keyword evidence="2" id="KW-0489">Methyltransferase</keyword>
<protein>
    <recommendedName>
        <fullName evidence="7">Cyclopropane-fatty-acyl-phospholipid synthase</fullName>
    </recommendedName>
</protein>
<sequence>MILTSTEGQAALPRYFSRVFAMAQEMQNGQVDFIMPDGRCFRAVGQNPVPVAEIRIHNNDLFARLIREGDLGFSDAYLDEWWSTPDLQAFMDVAHANEDIYDSFPGMGLIRKFESLRFWLQRNSKKQARKNISYHYDLGNDFYKLWLDDTMTYSSAIFEDGVQQSLESAQTAKYASMVNQMGVVPGDHVLEIGCGWGGFAEYAAKERGLKVTCLTISKEQFNYAKERIENAGLSDFVEFKLQDYRDERGKYDGIASIEMFEAVGEQYWPSYFKTLHDCLKPGCQATLQIITVPDRRWKVYKRGVDFIQKYIFPGGMLPSPTVLKQQVENAGLAVEKSIEFGESYDVTLRRWHRTFNEKWEEISRMGFDERFKRMWDFYLTSCASTFDSGNCDVTQITVKRPA</sequence>
<dbReference type="Gene3D" id="3.40.50.150">
    <property type="entry name" value="Vaccinia Virus protein VP39"/>
    <property type="match status" value="1"/>
</dbReference>
<reference evidence="6" key="1">
    <citation type="journal article" date="2015" name="Nature">
        <title>Complex archaea that bridge the gap between prokaryotes and eukaryotes.</title>
        <authorList>
            <person name="Spang A."/>
            <person name="Saw J.H."/>
            <person name="Jorgensen S.L."/>
            <person name="Zaremba-Niedzwiedzka K."/>
            <person name="Martijn J."/>
            <person name="Lind A.E."/>
            <person name="van Eijk R."/>
            <person name="Schleper C."/>
            <person name="Guy L."/>
            <person name="Ettema T.J."/>
        </authorList>
    </citation>
    <scope>NUCLEOTIDE SEQUENCE</scope>
</reference>
<dbReference type="GO" id="GO:0032259">
    <property type="term" value="P:methylation"/>
    <property type="evidence" value="ECO:0007669"/>
    <property type="project" value="UniProtKB-KW"/>
</dbReference>
<evidence type="ECO:0000256" key="2">
    <source>
        <dbReference type="ARBA" id="ARBA00022603"/>
    </source>
</evidence>
<keyword evidence="3" id="KW-0808">Transferase</keyword>
<keyword evidence="5" id="KW-0443">Lipid metabolism</keyword>
<gene>
    <name evidence="6" type="ORF">LCGC14_0138710</name>
</gene>
<dbReference type="InterPro" id="IPR029063">
    <property type="entry name" value="SAM-dependent_MTases_sf"/>
</dbReference>
<dbReference type="CDD" id="cd02440">
    <property type="entry name" value="AdoMet_MTases"/>
    <property type="match status" value="1"/>
</dbReference>
<dbReference type="PANTHER" id="PTHR43667">
    <property type="entry name" value="CYCLOPROPANE-FATTY-ACYL-PHOSPHOLIPID SYNTHASE"/>
    <property type="match status" value="1"/>
</dbReference>
<dbReference type="PIRSF" id="PIRSF003085">
    <property type="entry name" value="CMAS"/>
    <property type="match status" value="1"/>
</dbReference>
<accession>A0A0F9V2F5</accession>
<evidence type="ECO:0000256" key="4">
    <source>
        <dbReference type="ARBA" id="ARBA00022691"/>
    </source>
</evidence>
<comment type="caution">
    <text evidence="6">The sequence shown here is derived from an EMBL/GenBank/DDBJ whole genome shotgun (WGS) entry which is preliminary data.</text>
</comment>
<dbReference type="GO" id="GO:0008168">
    <property type="term" value="F:methyltransferase activity"/>
    <property type="evidence" value="ECO:0007669"/>
    <property type="project" value="UniProtKB-KW"/>
</dbReference>
<name>A0A0F9V2F5_9ZZZZ</name>
<dbReference type="Pfam" id="PF02353">
    <property type="entry name" value="CMAS"/>
    <property type="match status" value="1"/>
</dbReference>
<organism evidence="6">
    <name type="scientific">marine sediment metagenome</name>
    <dbReference type="NCBI Taxonomy" id="412755"/>
    <lineage>
        <taxon>unclassified sequences</taxon>
        <taxon>metagenomes</taxon>
        <taxon>ecological metagenomes</taxon>
    </lineage>
</organism>
<evidence type="ECO:0000256" key="1">
    <source>
        <dbReference type="ARBA" id="ARBA00010815"/>
    </source>
</evidence>
<dbReference type="GO" id="GO:0008610">
    <property type="term" value="P:lipid biosynthetic process"/>
    <property type="evidence" value="ECO:0007669"/>
    <property type="project" value="InterPro"/>
</dbReference>
<dbReference type="InterPro" id="IPR003333">
    <property type="entry name" value="CMAS"/>
</dbReference>
<dbReference type="SUPFAM" id="SSF53335">
    <property type="entry name" value="S-adenosyl-L-methionine-dependent methyltransferases"/>
    <property type="match status" value="1"/>
</dbReference>
<keyword evidence="4" id="KW-0949">S-adenosyl-L-methionine</keyword>